<dbReference type="PANTHER" id="PTHR46411:SF3">
    <property type="entry name" value="AAA+ ATPASE DOMAIN-CONTAINING PROTEIN"/>
    <property type="match status" value="1"/>
</dbReference>
<dbReference type="GO" id="GO:0016887">
    <property type="term" value="F:ATP hydrolysis activity"/>
    <property type="evidence" value="ECO:0007669"/>
    <property type="project" value="InterPro"/>
</dbReference>
<dbReference type="Gene3D" id="3.40.50.300">
    <property type="entry name" value="P-loop containing nucleotide triphosphate hydrolases"/>
    <property type="match status" value="1"/>
</dbReference>
<evidence type="ECO:0000313" key="3">
    <source>
        <dbReference type="EMBL" id="CAE6339732.1"/>
    </source>
</evidence>
<proteinExistence type="predicted"/>
<feature type="compositionally biased region" description="Pro residues" evidence="1">
    <location>
        <begin position="179"/>
        <end position="188"/>
    </location>
</feature>
<dbReference type="CDD" id="cd19481">
    <property type="entry name" value="RecA-like_protease"/>
    <property type="match status" value="1"/>
</dbReference>
<accession>A0A8H2W908</accession>
<name>A0A8H2W908_9AGAM</name>
<dbReference type="InterPro" id="IPR054289">
    <property type="entry name" value="DUF7025"/>
</dbReference>
<feature type="domain" description="AAA+ ATPase" evidence="2">
    <location>
        <begin position="493"/>
        <end position="620"/>
    </location>
</feature>
<evidence type="ECO:0000256" key="1">
    <source>
        <dbReference type="SAM" id="MobiDB-lite"/>
    </source>
</evidence>
<dbReference type="Pfam" id="PF22942">
    <property type="entry name" value="DUF7025"/>
    <property type="match status" value="1"/>
</dbReference>
<dbReference type="AlphaFoldDB" id="A0A8H2W908"/>
<evidence type="ECO:0000259" key="2">
    <source>
        <dbReference type="SMART" id="SM00382"/>
    </source>
</evidence>
<dbReference type="SMART" id="SM00382">
    <property type="entry name" value="AAA"/>
    <property type="match status" value="1"/>
</dbReference>
<dbReference type="PANTHER" id="PTHR46411">
    <property type="entry name" value="FAMILY ATPASE, PUTATIVE-RELATED"/>
    <property type="match status" value="1"/>
</dbReference>
<dbReference type="InterPro" id="IPR003959">
    <property type="entry name" value="ATPase_AAA_core"/>
</dbReference>
<dbReference type="EMBL" id="CAJMWS010000021">
    <property type="protein sequence ID" value="CAE6339732.1"/>
    <property type="molecule type" value="Genomic_DNA"/>
</dbReference>
<sequence>MRRMNRYSSPPVVYADINSEEINPKAYFACFDQVWDRYAFGNWVTVQLKPTDKGRINTRLIFKAYKRAYGPLGPSIDDHTWIELISEDLVKFLRSQQALKGVDGLNQSPPGVDARDMFLRLETLKASATKPPLELEEDEPAGEEPKSEGLGLSLPPPVLPTAPELAPPVGSSDSEVSIQPPPRSPTPQPVDTKPPLTVPEQLWFLLDFIESHFKETIEELRRLESDGYMSYKLLWAICAPGDVVETKDAATDFPTGMRVESWSYGNDGTKFTMQGAMYSWDGKVFKQDITPVEIGHFKGLMKIDQVPIKVMTDQCKGDLIERGKTYQKYAGIHYLKYDAFITVTTGRGTIKLPAKGRVILDADGYSRYNLNTPGGYQVTTWNPYSGRMPPPVPIPYYSPQQQPRIPHEEYRNDTPLPDEIICLTPPTHKAWSFAAKTWGSVLVANLSEITFDELAFDQLVLKPEHKKMIKAMVETYSESGNDLAKDLVSGKGGGLVMVFHGKPGTGKTLTAEAVSEHLKCPLYVVSSGELGTHAPELEKQLHDILEMTTAWKAVVLIDEADVFLEARNTFDITRNSLVSVFLRVLEYHTGVLILTTNRIRTFDKAFISRISIAIHYPDLDQASRLLIWKEASSLLSHAYNESSYITHEDLASLAIKSFNGRVIKQIIRGAQALSIADREPLRMSHVLTFLGITEQFEADWKELEFTEDISGTDGKRQGASMYS</sequence>
<reference evidence="3" key="1">
    <citation type="submission" date="2021-01" db="EMBL/GenBank/DDBJ databases">
        <authorList>
            <person name="Kaushik A."/>
        </authorList>
    </citation>
    <scope>NUCLEOTIDE SEQUENCE</scope>
    <source>
        <strain evidence="3">AG1-1C</strain>
    </source>
</reference>
<dbReference type="InterPro" id="IPR027417">
    <property type="entry name" value="P-loop_NTPase"/>
</dbReference>
<dbReference type="Proteomes" id="UP000663846">
    <property type="component" value="Unassembled WGS sequence"/>
</dbReference>
<gene>
    <name evidence="3" type="ORF">RDB_LOCUS3004</name>
</gene>
<dbReference type="GO" id="GO:0005524">
    <property type="term" value="F:ATP binding"/>
    <property type="evidence" value="ECO:0007669"/>
    <property type="project" value="InterPro"/>
</dbReference>
<dbReference type="Pfam" id="PF00004">
    <property type="entry name" value="AAA"/>
    <property type="match status" value="1"/>
</dbReference>
<organism evidence="3 4">
    <name type="scientific">Rhizoctonia solani</name>
    <dbReference type="NCBI Taxonomy" id="456999"/>
    <lineage>
        <taxon>Eukaryota</taxon>
        <taxon>Fungi</taxon>
        <taxon>Dikarya</taxon>
        <taxon>Basidiomycota</taxon>
        <taxon>Agaricomycotina</taxon>
        <taxon>Agaricomycetes</taxon>
        <taxon>Cantharellales</taxon>
        <taxon>Ceratobasidiaceae</taxon>
        <taxon>Rhizoctonia</taxon>
    </lineage>
</organism>
<dbReference type="InterPro" id="IPR003593">
    <property type="entry name" value="AAA+_ATPase"/>
</dbReference>
<protein>
    <recommendedName>
        <fullName evidence="2">AAA+ ATPase domain-containing protein</fullName>
    </recommendedName>
</protein>
<feature type="region of interest" description="Disordered" evidence="1">
    <location>
        <begin position="129"/>
        <end position="195"/>
    </location>
</feature>
<comment type="caution">
    <text evidence="3">The sequence shown here is derived from an EMBL/GenBank/DDBJ whole genome shotgun (WGS) entry which is preliminary data.</text>
</comment>
<evidence type="ECO:0000313" key="4">
    <source>
        <dbReference type="Proteomes" id="UP000663846"/>
    </source>
</evidence>
<dbReference type="SUPFAM" id="SSF52540">
    <property type="entry name" value="P-loop containing nucleoside triphosphate hydrolases"/>
    <property type="match status" value="1"/>
</dbReference>